<dbReference type="InterPro" id="IPR037939">
    <property type="entry name" value="CRADD"/>
</dbReference>
<evidence type="ECO:0000259" key="2">
    <source>
        <dbReference type="PROSITE" id="PS50209"/>
    </source>
</evidence>
<dbReference type="CDD" id="cd01671">
    <property type="entry name" value="CARD"/>
    <property type="match status" value="1"/>
</dbReference>
<dbReference type="PROSITE" id="PS50209">
    <property type="entry name" value="CARD"/>
    <property type="match status" value="1"/>
</dbReference>
<dbReference type="GO" id="GO:0002020">
    <property type="term" value="F:protease binding"/>
    <property type="evidence" value="ECO:0007669"/>
    <property type="project" value="InterPro"/>
</dbReference>
<dbReference type="PANTHER" id="PTHR15034">
    <property type="entry name" value="DEATH DOMAIN-CONTAINING PROTEIN CRADD"/>
    <property type="match status" value="1"/>
</dbReference>
<name>A0AAV2I3A6_LYMST</name>
<dbReference type="EMBL" id="CAXITT010000410">
    <property type="protein sequence ID" value="CAL1541013.1"/>
    <property type="molecule type" value="Genomic_DNA"/>
</dbReference>
<dbReference type="Proteomes" id="UP001497497">
    <property type="component" value="Unassembled WGS sequence"/>
</dbReference>
<dbReference type="Gene3D" id="1.10.533.10">
    <property type="entry name" value="Death Domain, Fas"/>
    <property type="match status" value="1"/>
</dbReference>
<sequence length="110" mass="12745">MEQRHKDIIRRNYRKLSEEIQESIVLLCKDLWTAKIISKPMMEEILEGNNTNRKRAMALLDLLPTRGPYAFETFYKLAVANELHGAADILKPPSDEQSHFPKVDVNFDTS</sequence>
<accession>A0AAV2I3A6</accession>
<dbReference type="Pfam" id="PF00619">
    <property type="entry name" value="CARD"/>
    <property type="match status" value="1"/>
</dbReference>
<dbReference type="AlphaFoldDB" id="A0AAV2I3A6"/>
<dbReference type="GO" id="GO:0070513">
    <property type="term" value="F:death domain binding"/>
    <property type="evidence" value="ECO:0007669"/>
    <property type="project" value="InterPro"/>
</dbReference>
<dbReference type="SMART" id="SM00114">
    <property type="entry name" value="CARD"/>
    <property type="match status" value="1"/>
</dbReference>
<dbReference type="GO" id="GO:0042981">
    <property type="term" value="P:regulation of apoptotic process"/>
    <property type="evidence" value="ECO:0007669"/>
    <property type="project" value="InterPro"/>
</dbReference>
<evidence type="ECO:0000313" key="4">
    <source>
        <dbReference type="Proteomes" id="UP001497497"/>
    </source>
</evidence>
<dbReference type="SUPFAM" id="SSF47986">
    <property type="entry name" value="DEATH domain"/>
    <property type="match status" value="1"/>
</dbReference>
<reference evidence="3 4" key="1">
    <citation type="submission" date="2024-04" db="EMBL/GenBank/DDBJ databases">
        <authorList>
            <consortium name="Genoscope - CEA"/>
            <person name="William W."/>
        </authorList>
    </citation>
    <scope>NUCLEOTIDE SEQUENCE [LARGE SCALE GENOMIC DNA]</scope>
</reference>
<protein>
    <recommendedName>
        <fullName evidence="2">CARD domain-containing protein</fullName>
    </recommendedName>
</protein>
<comment type="caution">
    <text evidence="3">The sequence shown here is derived from an EMBL/GenBank/DDBJ whole genome shotgun (WGS) entry which is preliminary data.</text>
</comment>
<gene>
    <name evidence="3" type="ORF">GSLYS_00014655001</name>
</gene>
<keyword evidence="4" id="KW-1185">Reference proteome</keyword>
<feature type="domain" description="CARD" evidence="2">
    <location>
        <begin position="1"/>
        <end position="76"/>
    </location>
</feature>
<dbReference type="PANTHER" id="PTHR15034:SF5">
    <property type="entry name" value="DEATH DOMAIN-CONTAINING PROTEIN CRADD"/>
    <property type="match status" value="1"/>
</dbReference>
<evidence type="ECO:0000256" key="1">
    <source>
        <dbReference type="SAM" id="MobiDB-lite"/>
    </source>
</evidence>
<organism evidence="3 4">
    <name type="scientific">Lymnaea stagnalis</name>
    <name type="common">Great pond snail</name>
    <name type="synonym">Helix stagnalis</name>
    <dbReference type="NCBI Taxonomy" id="6523"/>
    <lineage>
        <taxon>Eukaryota</taxon>
        <taxon>Metazoa</taxon>
        <taxon>Spiralia</taxon>
        <taxon>Lophotrochozoa</taxon>
        <taxon>Mollusca</taxon>
        <taxon>Gastropoda</taxon>
        <taxon>Heterobranchia</taxon>
        <taxon>Euthyneura</taxon>
        <taxon>Panpulmonata</taxon>
        <taxon>Hygrophila</taxon>
        <taxon>Lymnaeoidea</taxon>
        <taxon>Lymnaeidae</taxon>
        <taxon>Lymnaea</taxon>
    </lineage>
</organism>
<evidence type="ECO:0000313" key="3">
    <source>
        <dbReference type="EMBL" id="CAL1541013.1"/>
    </source>
</evidence>
<feature type="region of interest" description="Disordered" evidence="1">
    <location>
        <begin position="91"/>
        <end position="110"/>
    </location>
</feature>
<feature type="compositionally biased region" description="Basic and acidic residues" evidence="1">
    <location>
        <begin position="93"/>
        <end position="102"/>
    </location>
</feature>
<dbReference type="InterPro" id="IPR001315">
    <property type="entry name" value="CARD"/>
</dbReference>
<dbReference type="InterPro" id="IPR011029">
    <property type="entry name" value="DEATH-like_dom_sf"/>
</dbReference>
<proteinExistence type="predicted"/>